<protein>
    <submittedName>
        <fullName evidence="1">Uncharacterized protein</fullName>
    </submittedName>
</protein>
<name>N1R0D6_AEGTA</name>
<proteinExistence type="predicted"/>
<dbReference type="AlphaFoldDB" id="N1R0D6"/>
<accession>N1R0D6</accession>
<reference evidence="1" key="1">
    <citation type="submission" date="2015-06" db="UniProtKB">
        <authorList>
            <consortium name="EnsemblPlants"/>
        </authorList>
    </citation>
    <scope>IDENTIFICATION</scope>
</reference>
<evidence type="ECO:0000313" key="1">
    <source>
        <dbReference type="EnsemblPlants" id="EMT17234"/>
    </source>
</evidence>
<sequence>MAKCLAVALLVLVALAYCDGRELNQRTRHWQRHAVPVPVVPSTSPRCWGCRPAGPGNRYQYQHHYRPAGSASRDPCSPMIISSSCAYKMKLSLWL</sequence>
<dbReference type="EnsemblPlants" id="EMT17234">
    <property type="protein sequence ID" value="EMT17234"/>
    <property type="gene ID" value="F775_13196"/>
</dbReference>
<organism evidence="1">
    <name type="scientific">Aegilops tauschii</name>
    <name type="common">Tausch's goatgrass</name>
    <name type="synonym">Aegilops squarrosa</name>
    <dbReference type="NCBI Taxonomy" id="37682"/>
    <lineage>
        <taxon>Eukaryota</taxon>
        <taxon>Viridiplantae</taxon>
        <taxon>Streptophyta</taxon>
        <taxon>Embryophyta</taxon>
        <taxon>Tracheophyta</taxon>
        <taxon>Spermatophyta</taxon>
        <taxon>Magnoliopsida</taxon>
        <taxon>Liliopsida</taxon>
        <taxon>Poales</taxon>
        <taxon>Poaceae</taxon>
        <taxon>BOP clade</taxon>
        <taxon>Pooideae</taxon>
        <taxon>Triticodae</taxon>
        <taxon>Triticeae</taxon>
        <taxon>Triticinae</taxon>
        <taxon>Aegilops</taxon>
    </lineage>
</organism>